<comment type="caution">
    <text evidence="2">The sequence shown here is derived from an EMBL/GenBank/DDBJ whole genome shotgun (WGS) entry which is preliminary data.</text>
</comment>
<gene>
    <name evidence="2" type="ORF">EK21DRAFT_65634</name>
</gene>
<reference evidence="2" key="1">
    <citation type="journal article" date="2020" name="Stud. Mycol.">
        <title>101 Dothideomycetes genomes: a test case for predicting lifestyles and emergence of pathogens.</title>
        <authorList>
            <person name="Haridas S."/>
            <person name="Albert R."/>
            <person name="Binder M."/>
            <person name="Bloem J."/>
            <person name="Labutti K."/>
            <person name="Salamov A."/>
            <person name="Andreopoulos B."/>
            <person name="Baker S."/>
            <person name="Barry K."/>
            <person name="Bills G."/>
            <person name="Bluhm B."/>
            <person name="Cannon C."/>
            <person name="Castanera R."/>
            <person name="Culley D."/>
            <person name="Daum C."/>
            <person name="Ezra D."/>
            <person name="Gonzalez J."/>
            <person name="Henrissat B."/>
            <person name="Kuo A."/>
            <person name="Liang C."/>
            <person name="Lipzen A."/>
            <person name="Lutzoni F."/>
            <person name="Magnuson J."/>
            <person name="Mondo S."/>
            <person name="Nolan M."/>
            <person name="Ohm R."/>
            <person name="Pangilinan J."/>
            <person name="Park H.-J."/>
            <person name="Ramirez L."/>
            <person name="Alfaro M."/>
            <person name="Sun H."/>
            <person name="Tritt A."/>
            <person name="Yoshinaga Y."/>
            <person name="Zwiers L.-H."/>
            <person name="Turgeon B."/>
            <person name="Goodwin S."/>
            <person name="Spatafora J."/>
            <person name="Crous P."/>
            <person name="Grigoriev I."/>
        </authorList>
    </citation>
    <scope>NUCLEOTIDE SEQUENCE</scope>
    <source>
        <strain evidence="2">CBS 110217</strain>
    </source>
</reference>
<dbReference type="PANTHER" id="PTHR22891">
    <property type="entry name" value="EUKARYOTIC TRANSLATION INITIATION FACTOR 2C"/>
    <property type="match status" value="1"/>
</dbReference>
<dbReference type="Proteomes" id="UP000799777">
    <property type="component" value="Unassembled WGS sequence"/>
</dbReference>
<feature type="domain" description="Piwi" evidence="1">
    <location>
        <begin position="1"/>
        <end position="96"/>
    </location>
</feature>
<dbReference type="InterPro" id="IPR003165">
    <property type="entry name" value="Piwi"/>
</dbReference>
<evidence type="ECO:0000259" key="1">
    <source>
        <dbReference type="PROSITE" id="PS50822"/>
    </source>
</evidence>
<dbReference type="EMBL" id="ML978190">
    <property type="protein sequence ID" value="KAF2030411.1"/>
    <property type="molecule type" value="Genomic_DNA"/>
</dbReference>
<dbReference type="GO" id="GO:0003676">
    <property type="term" value="F:nucleic acid binding"/>
    <property type="evidence" value="ECO:0007669"/>
    <property type="project" value="InterPro"/>
</dbReference>
<feature type="non-terminal residue" evidence="2">
    <location>
        <position position="1"/>
    </location>
</feature>
<proteinExistence type="predicted"/>
<keyword evidence="3" id="KW-1185">Reference proteome</keyword>
<dbReference type="PROSITE" id="PS50822">
    <property type="entry name" value="PIWI"/>
    <property type="match status" value="1"/>
</dbReference>
<dbReference type="Gene3D" id="3.30.420.10">
    <property type="entry name" value="Ribonuclease H-like superfamily/Ribonuclease H"/>
    <property type="match status" value="1"/>
</dbReference>
<dbReference type="Pfam" id="PF02171">
    <property type="entry name" value="Piwi"/>
    <property type="match status" value="1"/>
</dbReference>
<dbReference type="InterPro" id="IPR012337">
    <property type="entry name" value="RNaseH-like_sf"/>
</dbReference>
<dbReference type="SUPFAM" id="SSF53098">
    <property type="entry name" value="Ribonuclease H-like"/>
    <property type="match status" value="1"/>
</dbReference>
<evidence type="ECO:0000313" key="2">
    <source>
        <dbReference type="EMBL" id="KAF2030411.1"/>
    </source>
</evidence>
<protein>
    <submittedName>
        <fullName evidence="2">Piwi-domain-containing protein</fullName>
    </submittedName>
</protein>
<dbReference type="InterPro" id="IPR036397">
    <property type="entry name" value="RNaseH_sf"/>
</dbReference>
<sequence>ITTIVVTERYHTRFYPINPADMEGKDKNCKPGTLVHTTVTSPYFKEFFLQSHAGLVGTAKPAHYFVVQNDVNRKLLYTYVRATCGISYAPPAYYADSLCECGCIYLQDLLTGIGNIHQDLNKKKEEWEEHRKNIRDAIFKPAKEQQKSATGKWPRKTKEEEVMELVHKNEVLKLCQREALAQAEVVWKKHIVNKPGEKRKNPWKPALDKSMFWM</sequence>
<dbReference type="OrthoDB" id="10252740at2759"/>
<name>A0A9P4HC59_9PLEO</name>
<accession>A0A9P4HC59</accession>
<organism evidence="2 3">
    <name type="scientific">Setomelanomma holmii</name>
    <dbReference type="NCBI Taxonomy" id="210430"/>
    <lineage>
        <taxon>Eukaryota</taxon>
        <taxon>Fungi</taxon>
        <taxon>Dikarya</taxon>
        <taxon>Ascomycota</taxon>
        <taxon>Pezizomycotina</taxon>
        <taxon>Dothideomycetes</taxon>
        <taxon>Pleosporomycetidae</taxon>
        <taxon>Pleosporales</taxon>
        <taxon>Pleosporineae</taxon>
        <taxon>Phaeosphaeriaceae</taxon>
        <taxon>Setomelanomma</taxon>
    </lineage>
</organism>
<evidence type="ECO:0000313" key="3">
    <source>
        <dbReference type="Proteomes" id="UP000799777"/>
    </source>
</evidence>
<dbReference type="AlphaFoldDB" id="A0A9P4HC59"/>